<evidence type="ECO:0000313" key="1">
    <source>
        <dbReference type="EMBL" id="KAI3745883.1"/>
    </source>
</evidence>
<name>A0ACB9DGT6_ARCLA</name>
<reference evidence="1 2" key="2">
    <citation type="journal article" date="2022" name="Mol. Ecol. Resour.">
        <title>The genomes of chicory, endive, great burdock and yacon provide insights into Asteraceae paleo-polyploidization history and plant inulin production.</title>
        <authorList>
            <person name="Fan W."/>
            <person name="Wang S."/>
            <person name="Wang H."/>
            <person name="Wang A."/>
            <person name="Jiang F."/>
            <person name="Liu H."/>
            <person name="Zhao H."/>
            <person name="Xu D."/>
            <person name="Zhang Y."/>
        </authorList>
    </citation>
    <scope>NUCLEOTIDE SEQUENCE [LARGE SCALE GENOMIC DNA]</scope>
    <source>
        <strain evidence="2">cv. Niubang</strain>
    </source>
</reference>
<keyword evidence="2" id="KW-1185">Reference proteome</keyword>
<protein>
    <submittedName>
        <fullName evidence="1">Uncharacterized protein</fullName>
    </submittedName>
</protein>
<gene>
    <name evidence="1" type="ORF">L6452_08294</name>
</gene>
<comment type="caution">
    <text evidence="1">The sequence shown here is derived from an EMBL/GenBank/DDBJ whole genome shotgun (WGS) entry which is preliminary data.</text>
</comment>
<evidence type="ECO:0000313" key="2">
    <source>
        <dbReference type="Proteomes" id="UP001055879"/>
    </source>
</evidence>
<accession>A0ACB9DGT6</accession>
<proteinExistence type="predicted"/>
<dbReference type="Proteomes" id="UP001055879">
    <property type="component" value="Linkage Group LG03"/>
</dbReference>
<organism evidence="1 2">
    <name type="scientific">Arctium lappa</name>
    <name type="common">Greater burdock</name>
    <name type="synonym">Lappa major</name>
    <dbReference type="NCBI Taxonomy" id="4217"/>
    <lineage>
        <taxon>Eukaryota</taxon>
        <taxon>Viridiplantae</taxon>
        <taxon>Streptophyta</taxon>
        <taxon>Embryophyta</taxon>
        <taxon>Tracheophyta</taxon>
        <taxon>Spermatophyta</taxon>
        <taxon>Magnoliopsida</taxon>
        <taxon>eudicotyledons</taxon>
        <taxon>Gunneridae</taxon>
        <taxon>Pentapetalae</taxon>
        <taxon>asterids</taxon>
        <taxon>campanulids</taxon>
        <taxon>Asterales</taxon>
        <taxon>Asteraceae</taxon>
        <taxon>Carduoideae</taxon>
        <taxon>Cardueae</taxon>
        <taxon>Arctiinae</taxon>
        <taxon>Arctium</taxon>
    </lineage>
</organism>
<dbReference type="EMBL" id="CM042049">
    <property type="protein sequence ID" value="KAI3745883.1"/>
    <property type="molecule type" value="Genomic_DNA"/>
</dbReference>
<sequence length="115" mass="13497">METVITLHEWRFLLSSTRLPPRVTTIAFMVTTKELFMVRIILEIFVHEEEYGALYGVTGLLSLDKLKGLMYQDRTTICDQVLEVDRKKVVRDNQICHVDALQSLTFFKEFVKQQE</sequence>
<reference evidence="2" key="1">
    <citation type="journal article" date="2022" name="Mol. Ecol. Resour.">
        <title>The genomes of chicory, endive, great burdock and yacon provide insights into Asteraceae palaeo-polyploidization history and plant inulin production.</title>
        <authorList>
            <person name="Fan W."/>
            <person name="Wang S."/>
            <person name="Wang H."/>
            <person name="Wang A."/>
            <person name="Jiang F."/>
            <person name="Liu H."/>
            <person name="Zhao H."/>
            <person name="Xu D."/>
            <person name="Zhang Y."/>
        </authorList>
    </citation>
    <scope>NUCLEOTIDE SEQUENCE [LARGE SCALE GENOMIC DNA]</scope>
    <source>
        <strain evidence="2">cv. Niubang</strain>
    </source>
</reference>